<dbReference type="AlphaFoldDB" id="A0AAW1VRK8"/>
<name>A0AAW1VRK8_RUBAR</name>
<evidence type="ECO:0000313" key="3">
    <source>
        <dbReference type="Proteomes" id="UP001457282"/>
    </source>
</evidence>
<feature type="region of interest" description="Disordered" evidence="1">
    <location>
        <begin position="50"/>
        <end position="121"/>
    </location>
</feature>
<reference evidence="2 3" key="1">
    <citation type="journal article" date="2023" name="G3 (Bethesda)">
        <title>A chromosome-length genome assembly and annotation of blackberry (Rubus argutus, cv. 'Hillquist').</title>
        <authorList>
            <person name="Bruna T."/>
            <person name="Aryal R."/>
            <person name="Dudchenko O."/>
            <person name="Sargent D.J."/>
            <person name="Mead D."/>
            <person name="Buti M."/>
            <person name="Cavallini A."/>
            <person name="Hytonen T."/>
            <person name="Andres J."/>
            <person name="Pham M."/>
            <person name="Weisz D."/>
            <person name="Mascagni F."/>
            <person name="Usai G."/>
            <person name="Natali L."/>
            <person name="Bassil N."/>
            <person name="Fernandez G.E."/>
            <person name="Lomsadze A."/>
            <person name="Armour M."/>
            <person name="Olukolu B."/>
            <person name="Poorten T."/>
            <person name="Britton C."/>
            <person name="Davik J."/>
            <person name="Ashrafi H."/>
            <person name="Aiden E.L."/>
            <person name="Borodovsky M."/>
            <person name="Worthington M."/>
        </authorList>
    </citation>
    <scope>NUCLEOTIDE SEQUENCE [LARGE SCALE GENOMIC DNA]</scope>
    <source>
        <strain evidence="2">PI 553951</strain>
    </source>
</reference>
<accession>A0AAW1VRK8</accession>
<comment type="caution">
    <text evidence="2">The sequence shown here is derived from an EMBL/GenBank/DDBJ whole genome shotgun (WGS) entry which is preliminary data.</text>
</comment>
<proteinExistence type="predicted"/>
<organism evidence="2 3">
    <name type="scientific">Rubus argutus</name>
    <name type="common">Southern blackberry</name>
    <dbReference type="NCBI Taxonomy" id="59490"/>
    <lineage>
        <taxon>Eukaryota</taxon>
        <taxon>Viridiplantae</taxon>
        <taxon>Streptophyta</taxon>
        <taxon>Embryophyta</taxon>
        <taxon>Tracheophyta</taxon>
        <taxon>Spermatophyta</taxon>
        <taxon>Magnoliopsida</taxon>
        <taxon>eudicotyledons</taxon>
        <taxon>Gunneridae</taxon>
        <taxon>Pentapetalae</taxon>
        <taxon>rosids</taxon>
        <taxon>fabids</taxon>
        <taxon>Rosales</taxon>
        <taxon>Rosaceae</taxon>
        <taxon>Rosoideae</taxon>
        <taxon>Rosoideae incertae sedis</taxon>
        <taxon>Rubus</taxon>
    </lineage>
</organism>
<feature type="compositionally biased region" description="Low complexity" evidence="1">
    <location>
        <begin position="60"/>
        <end position="70"/>
    </location>
</feature>
<protein>
    <submittedName>
        <fullName evidence="2">Uncharacterized protein</fullName>
    </submittedName>
</protein>
<keyword evidence="3" id="KW-1185">Reference proteome</keyword>
<evidence type="ECO:0000313" key="2">
    <source>
        <dbReference type="EMBL" id="KAK9907105.1"/>
    </source>
</evidence>
<evidence type="ECO:0000256" key="1">
    <source>
        <dbReference type="SAM" id="MobiDB-lite"/>
    </source>
</evidence>
<dbReference type="EMBL" id="JBEDUW010000039">
    <property type="protein sequence ID" value="KAK9907105.1"/>
    <property type="molecule type" value="Genomic_DNA"/>
</dbReference>
<dbReference type="Proteomes" id="UP001457282">
    <property type="component" value="Unassembled WGS sequence"/>
</dbReference>
<sequence>MTTSPPLLCSKSSSSTHHGISAILCHFNFKSGNPQSQPADGVVPALIAPPQLTTPPSPPIQAIAPSKPSPCSDRSTPLDPRREPVISLTPASPSHQPCARPSGHRSLWRNNERNERGRKRA</sequence>
<gene>
    <name evidence="2" type="ORF">M0R45_002417</name>
</gene>